<name>A0AAN9LQR0_CANGL</name>
<comment type="caution">
    <text evidence="1">The sequence shown here is derived from an EMBL/GenBank/DDBJ whole genome shotgun (WGS) entry which is preliminary data.</text>
</comment>
<reference evidence="1 2" key="1">
    <citation type="submission" date="2024-01" db="EMBL/GenBank/DDBJ databases">
        <title>The genomes of 5 underutilized Papilionoideae crops provide insights into root nodulation and disease resistanc.</title>
        <authorList>
            <person name="Jiang F."/>
        </authorList>
    </citation>
    <scope>NUCLEOTIDE SEQUENCE [LARGE SCALE GENOMIC DNA]</scope>
    <source>
        <strain evidence="1">LVBAO_FW01</strain>
        <tissue evidence="1">Leaves</tissue>
    </source>
</reference>
<evidence type="ECO:0000313" key="1">
    <source>
        <dbReference type="EMBL" id="KAK7338694.1"/>
    </source>
</evidence>
<dbReference type="EMBL" id="JAYMYQ010000004">
    <property type="protein sequence ID" value="KAK7338694.1"/>
    <property type="molecule type" value="Genomic_DNA"/>
</dbReference>
<evidence type="ECO:0000313" key="2">
    <source>
        <dbReference type="Proteomes" id="UP001367508"/>
    </source>
</evidence>
<keyword evidence="2" id="KW-1185">Reference proteome</keyword>
<proteinExistence type="predicted"/>
<sequence length="181" mass="20333">MKLHILVSIKRPMARLGYAGLGDYTNEGLEPLALGVIFKNDSPDISSKPLQFTKVSYIVEKGIEEIFFSILNINISASNLQSFVKSILSWRQWLEFEQKTSMQCGGLATPLESLGVIRLLVEDGCCLLNDMLKSIFLRRKPPLTDCSLALANWELVLTVGDAGQESLFPFPIMMIQQWQIH</sequence>
<dbReference type="Proteomes" id="UP001367508">
    <property type="component" value="Unassembled WGS sequence"/>
</dbReference>
<gene>
    <name evidence="1" type="ORF">VNO77_19320</name>
</gene>
<organism evidence="1 2">
    <name type="scientific">Canavalia gladiata</name>
    <name type="common">Sword bean</name>
    <name type="synonym">Dolichos gladiatus</name>
    <dbReference type="NCBI Taxonomy" id="3824"/>
    <lineage>
        <taxon>Eukaryota</taxon>
        <taxon>Viridiplantae</taxon>
        <taxon>Streptophyta</taxon>
        <taxon>Embryophyta</taxon>
        <taxon>Tracheophyta</taxon>
        <taxon>Spermatophyta</taxon>
        <taxon>Magnoliopsida</taxon>
        <taxon>eudicotyledons</taxon>
        <taxon>Gunneridae</taxon>
        <taxon>Pentapetalae</taxon>
        <taxon>rosids</taxon>
        <taxon>fabids</taxon>
        <taxon>Fabales</taxon>
        <taxon>Fabaceae</taxon>
        <taxon>Papilionoideae</taxon>
        <taxon>50 kb inversion clade</taxon>
        <taxon>NPAAA clade</taxon>
        <taxon>indigoferoid/millettioid clade</taxon>
        <taxon>Phaseoleae</taxon>
        <taxon>Canavalia</taxon>
    </lineage>
</organism>
<protein>
    <submittedName>
        <fullName evidence="1">Uncharacterized protein</fullName>
    </submittedName>
</protein>
<accession>A0AAN9LQR0</accession>
<dbReference type="AlphaFoldDB" id="A0AAN9LQR0"/>